<evidence type="ECO:0008006" key="10">
    <source>
        <dbReference type="Google" id="ProtNLM"/>
    </source>
</evidence>
<gene>
    <name evidence="8" type="ORF">R3W88_029817</name>
</gene>
<dbReference type="PANTHER" id="PTHR32002:SF62">
    <property type="entry name" value="PROTEIN NLP6-LIKE ISOFORM X1"/>
    <property type="match status" value="1"/>
</dbReference>
<proteinExistence type="predicted"/>
<dbReference type="SMART" id="SM00666">
    <property type="entry name" value="PB1"/>
    <property type="match status" value="1"/>
</dbReference>
<evidence type="ECO:0000256" key="3">
    <source>
        <dbReference type="ARBA" id="ARBA00023163"/>
    </source>
</evidence>
<evidence type="ECO:0000313" key="8">
    <source>
        <dbReference type="EMBL" id="KAK4708892.1"/>
    </source>
</evidence>
<dbReference type="InterPro" id="IPR045012">
    <property type="entry name" value="NLP"/>
</dbReference>
<keyword evidence="3" id="KW-0804">Transcription</keyword>
<dbReference type="InterPro" id="IPR003035">
    <property type="entry name" value="RWP-RK_dom"/>
</dbReference>
<sequence>MAHLLHQASEVCAVMPCQLDWCRLNCNGWAFWSIKHNDELQYQRSISPIMSAAAADSVVSSSVMVKLRIKSVLEKMWSPHVSLVQFWAPIKVNGSNFLSTADQLFVFSKELDKRLCSYRRFCLKTLIPIDEYKEGLLGRVSKSCSPECNPDLPSYSAAEFPLLQSGIRLGIHSYYAIPVFNLHDQRYLGVLEIVSTKPSLRLPQLITGLNFKSFGLYSICNSRDMFFGLSEPLVDDRLDELEIRLYEILKIHSLPFAQIWIPYSQSGSSKVLYCAGASIYEHSSSMYHEFEDVSEACFIESGKALVGRAFASQGSCFCKDVTLLSFNEYPLVPSARKARLTQSFAICLQSKCANNIVSVVEYFLPPNEMVVGDTKTFLNMLLSTMNEQLPGFIVASGKELGQRMLVEVVKVSLSDELDSFEIGQPLPSVQLHQDGGETTEIGQPLPSVQSHQDGGETTEIDYFCEQSNLQNMENNVAAALLLPSCSSLKHDSLNCERTVEDYPLLSHPIEEAVTNKGTVNVDVAHDDHIEDTCEMMQLDSHFEQPNLKINYAGNARNNDKVEHNDFRYVRQSFQAEAINRKSNFASGATTNSEKIDSQKNIIIQRIEKDHGITRKILEQHYGKTLEDAAKSLHVSRATLKRICRIYNISRWPNHKTRNVNVHVCQGISFQGAEPYVSDQQCPVLSQENGTDYLGHKRSPAIGKPCDKVMTLKVTYRGDIIKFQLPFSSTRVELEGEVEKRLKISLERFSIKYQDEDDDWILIITDSDLRVGMNSLRLLGRTSMRLLVIPEAET</sequence>
<evidence type="ECO:0000256" key="1">
    <source>
        <dbReference type="ARBA" id="ARBA00023015"/>
    </source>
</evidence>
<dbReference type="PROSITE" id="PS51745">
    <property type="entry name" value="PB1"/>
    <property type="match status" value="1"/>
</dbReference>
<keyword evidence="1" id="KW-0805">Transcription regulation</keyword>
<dbReference type="AlphaFoldDB" id="A0AAV9K6L6"/>
<dbReference type="InterPro" id="IPR055081">
    <property type="entry name" value="NLP1-9_GAF"/>
</dbReference>
<protein>
    <recommendedName>
        <fullName evidence="10">RWP-RK domain-containing protein</fullName>
    </recommendedName>
</protein>
<evidence type="ECO:0000259" key="7">
    <source>
        <dbReference type="PROSITE" id="PS51745"/>
    </source>
</evidence>
<keyword evidence="9" id="KW-1185">Reference proteome</keyword>
<dbReference type="InterPro" id="IPR000270">
    <property type="entry name" value="PB1_dom"/>
</dbReference>
<dbReference type="Pfam" id="PF22922">
    <property type="entry name" value="GAF_NLP"/>
    <property type="match status" value="1"/>
</dbReference>
<organism evidence="8 9">
    <name type="scientific">Solanum pinnatisectum</name>
    <name type="common">tansyleaf nightshade</name>
    <dbReference type="NCBI Taxonomy" id="50273"/>
    <lineage>
        <taxon>Eukaryota</taxon>
        <taxon>Viridiplantae</taxon>
        <taxon>Streptophyta</taxon>
        <taxon>Embryophyta</taxon>
        <taxon>Tracheophyta</taxon>
        <taxon>Spermatophyta</taxon>
        <taxon>Magnoliopsida</taxon>
        <taxon>eudicotyledons</taxon>
        <taxon>Gunneridae</taxon>
        <taxon>Pentapetalae</taxon>
        <taxon>asterids</taxon>
        <taxon>lamiids</taxon>
        <taxon>Solanales</taxon>
        <taxon>Solanaceae</taxon>
        <taxon>Solanoideae</taxon>
        <taxon>Solaneae</taxon>
        <taxon>Solanum</taxon>
    </lineage>
</organism>
<dbReference type="InterPro" id="IPR053793">
    <property type="entry name" value="PB1-like"/>
</dbReference>
<comment type="caution">
    <text evidence="8">The sequence shown here is derived from an EMBL/GenBank/DDBJ whole genome shotgun (WGS) entry which is preliminary data.</text>
</comment>
<name>A0AAV9K6L6_9SOLN</name>
<dbReference type="Proteomes" id="UP001311915">
    <property type="component" value="Unassembled WGS sequence"/>
</dbReference>
<evidence type="ECO:0000256" key="2">
    <source>
        <dbReference type="ARBA" id="ARBA00023125"/>
    </source>
</evidence>
<dbReference type="SUPFAM" id="SSF54277">
    <property type="entry name" value="CAD &amp; PB1 domains"/>
    <property type="match status" value="1"/>
</dbReference>
<feature type="domain" description="RWP-RK" evidence="6">
    <location>
        <begin position="598"/>
        <end position="680"/>
    </location>
</feature>
<keyword evidence="4" id="KW-0539">Nucleus</keyword>
<dbReference type="PROSITE" id="PS51519">
    <property type="entry name" value="RWP_RK"/>
    <property type="match status" value="1"/>
</dbReference>
<dbReference type="Pfam" id="PF02042">
    <property type="entry name" value="RWP-RK"/>
    <property type="match status" value="1"/>
</dbReference>
<evidence type="ECO:0000259" key="6">
    <source>
        <dbReference type="PROSITE" id="PS51519"/>
    </source>
</evidence>
<evidence type="ECO:0000256" key="4">
    <source>
        <dbReference type="ARBA" id="ARBA00023242"/>
    </source>
</evidence>
<keyword evidence="2" id="KW-0238">DNA-binding</keyword>
<evidence type="ECO:0000256" key="5">
    <source>
        <dbReference type="SAM" id="MobiDB-lite"/>
    </source>
</evidence>
<dbReference type="EMBL" id="JAWPEI010000012">
    <property type="protein sequence ID" value="KAK4708892.1"/>
    <property type="molecule type" value="Genomic_DNA"/>
</dbReference>
<dbReference type="Pfam" id="PF00564">
    <property type="entry name" value="PB1"/>
    <property type="match status" value="1"/>
</dbReference>
<feature type="region of interest" description="Disordered" evidence="5">
    <location>
        <begin position="428"/>
        <end position="454"/>
    </location>
</feature>
<evidence type="ECO:0000313" key="9">
    <source>
        <dbReference type="Proteomes" id="UP001311915"/>
    </source>
</evidence>
<dbReference type="Gene3D" id="3.10.20.90">
    <property type="entry name" value="Phosphatidylinositol 3-kinase Catalytic Subunit, Chain A, domain 1"/>
    <property type="match status" value="1"/>
</dbReference>
<reference evidence="8 9" key="1">
    <citation type="submission" date="2023-10" db="EMBL/GenBank/DDBJ databases">
        <title>Genome-Wide Identification Analysis in wild type Solanum Pinnatisectum Reveals Some Genes Defensing Phytophthora Infestans.</title>
        <authorList>
            <person name="Sun C."/>
        </authorList>
    </citation>
    <scope>NUCLEOTIDE SEQUENCE [LARGE SCALE GENOMIC DNA]</scope>
    <source>
        <strain evidence="8">LQN</strain>
        <tissue evidence="8">Leaf</tissue>
    </source>
</reference>
<accession>A0AAV9K6L6</accession>
<dbReference type="GO" id="GO:0003677">
    <property type="term" value="F:DNA binding"/>
    <property type="evidence" value="ECO:0007669"/>
    <property type="project" value="UniProtKB-KW"/>
</dbReference>
<feature type="domain" description="PB1" evidence="7">
    <location>
        <begin position="708"/>
        <end position="782"/>
    </location>
</feature>
<dbReference type="GO" id="GO:0003700">
    <property type="term" value="F:DNA-binding transcription factor activity"/>
    <property type="evidence" value="ECO:0007669"/>
    <property type="project" value="InterPro"/>
</dbReference>
<dbReference type="PANTHER" id="PTHR32002">
    <property type="entry name" value="PROTEIN NLP8"/>
    <property type="match status" value="1"/>
</dbReference>